<feature type="region of interest" description="Disordered" evidence="1">
    <location>
        <begin position="338"/>
        <end position="359"/>
    </location>
</feature>
<reference evidence="2 3" key="1">
    <citation type="journal article" date="2015" name="Genome Biol. Evol.">
        <title>Phylogenomic analyses indicate that early fungi evolved digesting cell walls of algal ancestors of land plants.</title>
        <authorList>
            <person name="Chang Y."/>
            <person name="Wang S."/>
            <person name="Sekimoto S."/>
            <person name="Aerts A.L."/>
            <person name="Choi C."/>
            <person name="Clum A."/>
            <person name="LaButti K.M."/>
            <person name="Lindquist E.A."/>
            <person name="Yee Ngan C."/>
            <person name="Ohm R.A."/>
            <person name="Salamov A.A."/>
            <person name="Grigoriev I.V."/>
            <person name="Spatafora J.W."/>
            <person name="Berbee M.L."/>
        </authorList>
    </citation>
    <scope>NUCLEOTIDE SEQUENCE [LARGE SCALE GENOMIC DNA]</scope>
    <source>
        <strain evidence="2 3">JEL478</strain>
    </source>
</reference>
<feature type="compositionally biased region" description="Polar residues" evidence="1">
    <location>
        <begin position="342"/>
        <end position="359"/>
    </location>
</feature>
<dbReference type="AlphaFoldDB" id="A0A139A509"/>
<name>A0A139A509_GONPJ</name>
<feature type="non-terminal residue" evidence="2">
    <location>
        <position position="359"/>
    </location>
</feature>
<evidence type="ECO:0000313" key="3">
    <source>
        <dbReference type="Proteomes" id="UP000070544"/>
    </source>
</evidence>
<evidence type="ECO:0000256" key="1">
    <source>
        <dbReference type="SAM" id="MobiDB-lite"/>
    </source>
</evidence>
<proteinExistence type="predicted"/>
<organism evidence="2 3">
    <name type="scientific">Gonapodya prolifera (strain JEL478)</name>
    <name type="common">Monoblepharis prolifera</name>
    <dbReference type="NCBI Taxonomy" id="1344416"/>
    <lineage>
        <taxon>Eukaryota</taxon>
        <taxon>Fungi</taxon>
        <taxon>Fungi incertae sedis</taxon>
        <taxon>Chytridiomycota</taxon>
        <taxon>Chytridiomycota incertae sedis</taxon>
        <taxon>Monoblepharidomycetes</taxon>
        <taxon>Monoblepharidales</taxon>
        <taxon>Gonapodyaceae</taxon>
        <taxon>Gonapodya</taxon>
    </lineage>
</organism>
<dbReference type="EMBL" id="KQ965796">
    <property type="protein sequence ID" value="KXS11821.1"/>
    <property type="molecule type" value="Genomic_DNA"/>
</dbReference>
<dbReference type="Gene3D" id="1.25.40.20">
    <property type="entry name" value="Ankyrin repeat-containing domain"/>
    <property type="match status" value="1"/>
</dbReference>
<protein>
    <recommendedName>
        <fullName evidence="4">Ankyrin</fullName>
    </recommendedName>
</protein>
<evidence type="ECO:0000313" key="2">
    <source>
        <dbReference type="EMBL" id="KXS11821.1"/>
    </source>
</evidence>
<dbReference type="OrthoDB" id="20872at2759"/>
<accession>A0A139A509</accession>
<gene>
    <name evidence="2" type="ORF">M427DRAFT_147543</name>
</gene>
<dbReference type="InterPro" id="IPR036770">
    <property type="entry name" value="Ankyrin_rpt-contain_sf"/>
</dbReference>
<sequence length="359" mass="39749">MVGRWLSGIEMHRKEDRVEAKHDHIQRSVFQVRCFHVDLSTEYPLVSTRSGCRNQRPSLLRVQPRFDRGRGESTSFRLSGVGYNEDFASRESLSSNRNLQWSLETCSCERDQSPPTNARTWRQRQCFRGFQLPSVQDFAPGSFTITSPSVASIEPTLLAQATADDGRQALIKDGFHITPEPPEHDDTGLRIAQDLDGPCYGETLAGPRSQNHPHGRGMSQEAREPYTVRFAPGSGQPGQHRALRSQPDLVAQCLAQGADPNTRKRVTITVNVLGLGVVTDTALGESVLVMAVIMGMGAAVQMLLERGCDVHQEVGWKIANYSNSWSIDTYRLAMSPRGPTSVLHSQQPPRNASPSLHSH</sequence>
<evidence type="ECO:0008006" key="4">
    <source>
        <dbReference type="Google" id="ProtNLM"/>
    </source>
</evidence>
<dbReference type="Proteomes" id="UP000070544">
    <property type="component" value="Unassembled WGS sequence"/>
</dbReference>
<keyword evidence="3" id="KW-1185">Reference proteome</keyword>